<dbReference type="RefSeq" id="WP_123422311.1">
    <property type="nucleotide sequence ID" value="NZ_JBLXAC010000003.1"/>
</dbReference>
<dbReference type="SUPFAM" id="SSF48498">
    <property type="entry name" value="Tetracyclin repressor-like, C-terminal domain"/>
    <property type="match status" value="1"/>
</dbReference>
<sequence>MPKVGMAPVRRAQLIESVIRCIDDGGLSKATFKSVSQDAGVSAGIIAHYFGNKQGLIDATMRHLLKNLFADLKMAVSAFDKSSVQERLCAMVEVNFDGSQLRKAIGRTWLSFWAESAFQHDLSRLQNVYVGRMQSLLRHEFAKVQPRPLARDNAKLLLSAIDGEWLRTSLEGDRSDPAAIRQRISRLIALLLN</sequence>
<evidence type="ECO:0000313" key="11">
    <source>
        <dbReference type="Proteomes" id="UP000268033"/>
    </source>
</evidence>
<dbReference type="EMBL" id="RJUL01000009">
    <property type="protein sequence ID" value="ROQ22662.1"/>
    <property type="molecule type" value="Genomic_DNA"/>
</dbReference>
<comment type="pathway">
    <text evidence="1 7">Amine and polyamine biosynthesis; betaine biosynthesis via choline pathway [regulation].</text>
</comment>
<evidence type="ECO:0000259" key="9">
    <source>
        <dbReference type="PROSITE" id="PS50977"/>
    </source>
</evidence>
<keyword evidence="2 7" id="KW-0678">Repressor</keyword>
<dbReference type="HAMAP" id="MF_00768">
    <property type="entry name" value="HTH_type_BetI"/>
    <property type="match status" value="1"/>
</dbReference>
<dbReference type="UniPathway" id="UPA00529"/>
<feature type="domain" description="HTH tetR-type" evidence="9">
    <location>
        <begin position="8"/>
        <end position="68"/>
    </location>
</feature>
<dbReference type="PROSITE" id="PS50977">
    <property type="entry name" value="HTH_TETR_2"/>
    <property type="match status" value="1"/>
</dbReference>
<evidence type="ECO:0000256" key="8">
    <source>
        <dbReference type="PROSITE-ProRule" id="PRU00335"/>
    </source>
</evidence>
<dbReference type="SUPFAM" id="SSF46689">
    <property type="entry name" value="Homeodomain-like"/>
    <property type="match status" value="1"/>
</dbReference>
<dbReference type="GO" id="GO:0003677">
    <property type="term" value="F:DNA binding"/>
    <property type="evidence" value="ECO:0007669"/>
    <property type="project" value="UniProtKB-UniRule"/>
</dbReference>
<dbReference type="GO" id="GO:0003700">
    <property type="term" value="F:DNA-binding transcription factor activity"/>
    <property type="evidence" value="ECO:0007669"/>
    <property type="project" value="UniProtKB-UniRule"/>
</dbReference>
<keyword evidence="4 7" id="KW-0238">DNA-binding</keyword>
<keyword evidence="5 7" id="KW-0804">Transcription</keyword>
<accession>A0A3N1NUZ0</accession>
<dbReference type="GO" id="GO:0045892">
    <property type="term" value="P:negative regulation of DNA-templated transcription"/>
    <property type="evidence" value="ECO:0007669"/>
    <property type="project" value="UniProtKB-UniRule"/>
</dbReference>
<dbReference type="InterPro" id="IPR017757">
    <property type="entry name" value="Tscrpt_rep_BetI"/>
</dbReference>
<evidence type="ECO:0000256" key="1">
    <source>
        <dbReference type="ARBA" id="ARBA00004719"/>
    </source>
</evidence>
<dbReference type="InterPro" id="IPR036271">
    <property type="entry name" value="Tet_transcr_reg_TetR-rel_C_sf"/>
</dbReference>
<keyword evidence="3 7" id="KW-0805">Transcription regulation</keyword>
<evidence type="ECO:0000256" key="6">
    <source>
        <dbReference type="ARBA" id="ARBA00024936"/>
    </source>
</evidence>
<evidence type="ECO:0000256" key="7">
    <source>
        <dbReference type="HAMAP-Rule" id="MF_00768"/>
    </source>
</evidence>
<comment type="function">
    <text evidence="7">Repressor involved in choline regulation of the bet genes.</text>
</comment>
<evidence type="ECO:0000256" key="4">
    <source>
        <dbReference type="ARBA" id="ARBA00023125"/>
    </source>
</evidence>
<organism evidence="10 11">
    <name type="scientific">Gallaecimonas pentaromativorans</name>
    <dbReference type="NCBI Taxonomy" id="584787"/>
    <lineage>
        <taxon>Bacteria</taxon>
        <taxon>Pseudomonadati</taxon>
        <taxon>Pseudomonadota</taxon>
        <taxon>Gammaproteobacteria</taxon>
        <taxon>Enterobacterales</taxon>
        <taxon>Gallaecimonadaceae</taxon>
        <taxon>Gallaecimonas</taxon>
    </lineage>
</organism>
<comment type="caution">
    <text evidence="10">The sequence shown here is derived from an EMBL/GenBank/DDBJ whole genome shotgun (WGS) entry which is preliminary data.</text>
</comment>
<dbReference type="Gene3D" id="1.10.357.10">
    <property type="entry name" value="Tetracycline Repressor, domain 2"/>
    <property type="match status" value="1"/>
</dbReference>
<evidence type="ECO:0000256" key="2">
    <source>
        <dbReference type="ARBA" id="ARBA00022491"/>
    </source>
</evidence>
<reference evidence="10 11" key="1">
    <citation type="submission" date="2018-11" db="EMBL/GenBank/DDBJ databases">
        <title>Genomic Encyclopedia of Type Strains, Phase IV (KMG-IV): sequencing the most valuable type-strain genomes for metagenomic binning, comparative biology and taxonomic classification.</title>
        <authorList>
            <person name="Goeker M."/>
        </authorList>
    </citation>
    <scope>NUCLEOTIDE SEQUENCE [LARGE SCALE GENOMIC DNA]</scope>
    <source>
        <strain evidence="10 11">DSM 21945</strain>
    </source>
</reference>
<dbReference type="Pfam" id="PF13977">
    <property type="entry name" value="TetR_C_6"/>
    <property type="match status" value="1"/>
</dbReference>
<dbReference type="NCBIfam" id="NF001978">
    <property type="entry name" value="PRK00767.1"/>
    <property type="match status" value="1"/>
</dbReference>
<evidence type="ECO:0000256" key="3">
    <source>
        <dbReference type="ARBA" id="ARBA00023015"/>
    </source>
</evidence>
<protein>
    <recommendedName>
        <fullName evidence="7">HTH-type transcriptional regulator BetI</fullName>
    </recommendedName>
</protein>
<dbReference type="InterPro" id="IPR039538">
    <property type="entry name" value="BetI_C"/>
</dbReference>
<keyword evidence="11" id="KW-1185">Reference proteome</keyword>
<evidence type="ECO:0000256" key="5">
    <source>
        <dbReference type="ARBA" id="ARBA00023163"/>
    </source>
</evidence>
<dbReference type="Proteomes" id="UP000268033">
    <property type="component" value="Unassembled WGS sequence"/>
</dbReference>
<dbReference type="GO" id="GO:0019285">
    <property type="term" value="P:glycine betaine biosynthetic process from choline"/>
    <property type="evidence" value="ECO:0007669"/>
    <property type="project" value="UniProtKB-UniRule"/>
</dbReference>
<dbReference type="STRING" id="584787.GCA_001247655_02085"/>
<dbReference type="Pfam" id="PF00440">
    <property type="entry name" value="TetR_N"/>
    <property type="match status" value="1"/>
</dbReference>
<comment type="function">
    <text evidence="6">Repressor involved in the biosynthesis of the osmoprotectant glycine betaine. It represses transcription of the choline transporter BetT and the genes of BetAB involved in the synthesis of glycine betaine.</text>
</comment>
<evidence type="ECO:0000313" key="10">
    <source>
        <dbReference type="EMBL" id="ROQ22662.1"/>
    </source>
</evidence>
<gene>
    <name evidence="7" type="primary">betI</name>
    <name evidence="10" type="ORF">EDC28_109151</name>
</gene>
<proteinExistence type="inferred from homology"/>
<dbReference type="InterPro" id="IPR001647">
    <property type="entry name" value="HTH_TetR"/>
</dbReference>
<dbReference type="AlphaFoldDB" id="A0A3N1NUZ0"/>
<feature type="DNA-binding region" description="H-T-H motif" evidence="7 8">
    <location>
        <begin position="31"/>
        <end position="50"/>
    </location>
</feature>
<dbReference type="InterPro" id="IPR009057">
    <property type="entry name" value="Homeodomain-like_sf"/>
</dbReference>
<name>A0A3N1NUZ0_9GAMM</name>